<evidence type="ECO:0000313" key="2">
    <source>
        <dbReference type="Proteomes" id="UP000499080"/>
    </source>
</evidence>
<dbReference type="EMBL" id="BGPR01004964">
    <property type="protein sequence ID" value="GBN05386.1"/>
    <property type="molecule type" value="Genomic_DNA"/>
</dbReference>
<gene>
    <name evidence="1" type="ORF">AVEN_142327_1</name>
</gene>
<keyword evidence="2" id="KW-1185">Reference proteome</keyword>
<protein>
    <submittedName>
        <fullName evidence="1">Uncharacterized protein</fullName>
    </submittedName>
</protein>
<reference evidence="1 2" key="1">
    <citation type="journal article" date="2019" name="Sci. Rep.">
        <title>Orb-weaving spider Araneus ventricosus genome elucidates the spidroin gene catalogue.</title>
        <authorList>
            <person name="Kono N."/>
            <person name="Nakamura H."/>
            <person name="Ohtoshi R."/>
            <person name="Moran D.A.P."/>
            <person name="Shinohara A."/>
            <person name="Yoshida Y."/>
            <person name="Fujiwara M."/>
            <person name="Mori M."/>
            <person name="Tomita M."/>
            <person name="Arakawa K."/>
        </authorList>
    </citation>
    <scope>NUCLEOTIDE SEQUENCE [LARGE SCALE GENOMIC DNA]</scope>
</reference>
<accession>A0A4Y2KVJ7</accession>
<sequence length="103" mass="11802">MPSSFLFKTLSAHSQVILNFQRDYQTFQSSSTLRICVHYFQRHTGHAIQIRNPKPVVKLRAPKTSDWFPRGIPNLSVCANSPLRERDFAFCQKTEFTSNAGSL</sequence>
<evidence type="ECO:0000313" key="1">
    <source>
        <dbReference type="EMBL" id="GBN05386.1"/>
    </source>
</evidence>
<name>A0A4Y2KVJ7_ARAVE</name>
<dbReference type="AlphaFoldDB" id="A0A4Y2KVJ7"/>
<proteinExistence type="predicted"/>
<dbReference type="Proteomes" id="UP000499080">
    <property type="component" value="Unassembled WGS sequence"/>
</dbReference>
<comment type="caution">
    <text evidence="1">The sequence shown here is derived from an EMBL/GenBank/DDBJ whole genome shotgun (WGS) entry which is preliminary data.</text>
</comment>
<organism evidence="1 2">
    <name type="scientific">Araneus ventricosus</name>
    <name type="common">Orbweaver spider</name>
    <name type="synonym">Epeira ventricosa</name>
    <dbReference type="NCBI Taxonomy" id="182803"/>
    <lineage>
        <taxon>Eukaryota</taxon>
        <taxon>Metazoa</taxon>
        <taxon>Ecdysozoa</taxon>
        <taxon>Arthropoda</taxon>
        <taxon>Chelicerata</taxon>
        <taxon>Arachnida</taxon>
        <taxon>Araneae</taxon>
        <taxon>Araneomorphae</taxon>
        <taxon>Entelegynae</taxon>
        <taxon>Araneoidea</taxon>
        <taxon>Araneidae</taxon>
        <taxon>Araneus</taxon>
    </lineage>
</organism>